<evidence type="ECO:0000256" key="1">
    <source>
        <dbReference type="SAM" id="Phobius"/>
    </source>
</evidence>
<accession>A0A1M5I5K6</accession>
<keyword evidence="1" id="KW-0472">Membrane</keyword>
<keyword evidence="1" id="KW-1133">Transmembrane helix</keyword>
<dbReference type="AlphaFoldDB" id="A0A1M5I5K6"/>
<sequence>MKRIKFDNLQYNWFFISLVLLSLFCIIFGFFEIIEFQNPKINKGISAIGHVSQAVFFSRMFWFKNYVQYNKKGIFIRIKTFFGKSISFDNVKRTELENQVITIYKNDGSRYDFNLEEIEEIDSRKLFDVINQYSS</sequence>
<dbReference type="EMBL" id="FQWE01000006">
    <property type="protein sequence ID" value="SHG23626.1"/>
    <property type="molecule type" value="Genomic_DNA"/>
</dbReference>
<gene>
    <name evidence="2" type="ORF">SAMN05444396_106165</name>
</gene>
<keyword evidence="3" id="KW-1185">Reference proteome</keyword>
<evidence type="ECO:0000313" key="3">
    <source>
        <dbReference type="Proteomes" id="UP000184036"/>
    </source>
</evidence>
<keyword evidence="1" id="KW-0812">Transmembrane</keyword>
<dbReference type="RefSeq" id="WP_072991857.1">
    <property type="nucleotide sequence ID" value="NZ_FQWE01000006.1"/>
</dbReference>
<dbReference type="STRING" id="271157.SAMN05444396_106165"/>
<feature type="transmembrane region" description="Helical" evidence="1">
    <location>
        <begin position="43"/>
        <end position="62"/>
    </location>
</feature>
<organism evidence="2 3">
    <name type="scientific">Flavobacterium segetis</name>
    <dbReference type="NCBI Taxonomy" id="271157"/>
    <lineage>
        <taxon>Bacteria</taxon>
        <taxon>Pseudomonadati</taxon>
        <taxon>Bacteroidota</taxon>
        <taxon>Flavobacteriia</taxon>
        <taxon>Flavobacteriales</taxon>
        <taxon>Flavobacteriaceae</taxon>
        <taxon>Flavobacterium</taxon>
    </lineage>
</organism>
<dbReference type="Proteomes" id="UP000184036">
    <property type="component" value="Unassembled WGS sequence"/>
</dbReference>
<dbReference type="OrthoDB" id="1433813at2"/>
<name>A0A1M5I5K6_9FLAO</name>
<protein>
    <submittedName>
        <fullName evidence="2">Uncharacterized protein</fullName>
    </submittedName>
</protein>
<evidence type="ECO:0000313" key="2">
    <source>
        <dbReference type="EMBL" id="SHG23626.1"/>
    </source>
</evidence>
<feature type="transmembrane region" description="Helical" evidence="1">
    <location>
        <begin position="12"/>
        <end position="31"/>
    </location>
</feature>
<proteinExistence type="predicted"/>
<reference evidence="3" key="1">
    <citation type="submission" date="2016-11" db="EMBL/GenBank/DDBJ databases">
        <authorList>
            <person name="Varghese N."/>
            <person name="Submissions S."/>
        </authorList>
    </citation>
    <scope>NUCLEOTIDE SEQUENCE [LARGE SCALE GENOMIC DNA]</scope>
    <source>
        <strain evidence="3">DSM 19741</strain>
    </source>
</reference>